<dbReference type="InterPro" id="IPR011989">
    <property type="entry name" value="ARM-like"/>
</dbReference>
<dbReference type="EMBL" id="ML119686">
    <property type="protein sequence ID" value="RPA80637.1"/>
    <property type="molecule type" value="Genomic_DNA"/>
</dbReference>
<dbReference type="PANTHER" id="PTHR14978">
    <property type="entry name" value="BETA-CATENIN-LIKE PROTEIN 1 NUCLEAR ASSOCIATED PROTEIN"/>
    <property type="match status" value="1"/>
</dbReference>
<accession>A0A3N4I5A1</accession>
<dbReference type="SUPFAM" id="SSF48371">
    <property type="entry name" value="ARM repeat"/>
    <property type="match status" value="1"/>
</dbReference>
<dbReference type="SMART" id="SM01156">
    <property type="entry name" value="DUF1716"/>
    <property type="match status" value="1"/>
</dbReference>
<sequence>MTDVNDLFKKPALPASNIRKRKAEPSLDPVAAFKAAKLDADGSGKLRATAEEDGEGGPQTETVEFNDDDEDGRFYGGGVSKQESEILDYIDKQDQEGEVKVEVIDSAWLRRTSLEFEKKINKNAEMRGKYEDEPHKFMDSEADLDTAIRSLSILSEHPELFPEFAKLGTLGSLVGLLAHENTDIAIEVVEVLSELTDDEVDVEPEQWNALVKGMTDAQLFEMMTSNLERLNESNESDKNGVYHTLSVFENLASQQSTAEAIVKQTNILTWLIQRIQVRESPITQNKQYSAELLAILLQASPLNRKAFIKLEGMDSTLQLLSPYRKRDPVKGGDEEELVENLFDALTCTVDEPEGKEKFVENEGVELMLIMLREGKMAKVRALRVLDHAVSGGQQSVLVCERIVEAAGLKTIFGNFMKKQEPQAIEHLLGIFAAMLRSLPADTPERIRTLAKFVEKDYEKIKKLITLRREYLARLQQVDRMINKQKAALSEEEQSERAEEWFSRRLDAGLFCLQMTDVILAWLCAEDDGARNKIKDVLAEKKETLEALKATLNEQLELMDDLDNADQQVQKDMLLTLVQFL</sequence>
<dbReference type="OrthoDB" id="1898821at2759"/>
<keyword evidence="2" id="KW-0597">Phosphoprotein</keyword>
<dbReference type="GO" id="GO:0010467">
    <property type="term" value="P:gene expression"/>
    <property type="evidence" value="ECO:0007669"/>
    <property type="project" value="UniProtKB-ARBA"/>
</dbReference>
<dbReference type="STRING" id="1160509.A0A3N4I5A1"/>
<dbReference type="Proteomes" id="UP000275078">
    <property type="component" value="Unassembled WGS sequence"/>
</dbReference>
<evidence type="ECO:0000256" key="6">
    <source>
        <dbReference type="SAM" id="Coils"/>
    </source>
</evidence>
<dbReference type="GO" id="GO:0005681">
    <property type="term" value="C:spliceosomal complex"/>
    <property type="evidence" value="ECO:0007669"/>
    <property type="project" value="TreeGrafter"/>
</dbReference>
<feature type="domain" description="Beta-catenin-like protein 1 N-terminal" evidence="8">
    <location>
        <begin position="82"/>
        <end position="189"/>
    </location>
</feature>
<evidence type="ECO:0000256" key="5">
    <source>
        <dbReference type="ARBA" id="ARBA00023242"/>
    </source>
</evidence>
<evidence type="ECO:0000256" key="1">
    <source>
        <dbReference type="ARBA" id="ARBA00004123"/>
    </source>
</evidence>
<organism evidence="9 10">
    <name type="scientific">Ascobolus immersus RN42</name>
    <dbReference type="NCBI Taxonomy" id="1160509"/>
    <lineage>
        <taxon>Eukaryota</taxon>
        <taxon>Fungi</taxon>
        <taxon>Dikarya</taxon>
        <taxon>Ascomycota</taxon>
        <taxon>Pezizomycotina</taxon>
        <taxon>Pezizomycetes</taxon>
        <taxon>Pezizales</taxon>
        <taxon>Ascobolaceae</taxon>
        <taxon>Ascobolus</taxon>
    </lineage>
</organism>
<dbReference type="AlphaFoldDB" id="A0A3N4I5A1"/>
<proteinExistence type="predicted"/>
<dbReference type="InterPro" id="IPR013180">
    <property type="entry name" value="CTNNBL1_N"/>
</dbReference>
<feature type="region of interest" description="Disordered" evidence="7">
    <location>
        <begin position="42"/>
        <end position="71"/>
    </location>
</feature>
<dbReference type="Gene3D" id="1.25.10.10">
    <property type="entry name" value="Leucine-rich Repeat Variant"/>
    <property type="match status" value="1"/>
</dbReference>
<dbReference type="PANTHER" id="PTHR14978:SF0">
    <property type="entry name" value="BETA-CATENIN-LIKE PROTEIN 1"/>
    <property type="match status" value="1"/>
</dbReference>
<evidence type="ECO:0000256" key="7">
    <source>
        <dbReference type="SAM" id="MobiDB-lite"/>
    </source>
</evidence>
<keyword evidence="3" id="KW-0677">Repeat</keyword>
<evidence type="ECO:0000256" key="2">
    <source>
        <dbReference type="ARBA" id="ARBA00022553"/>
    </source>
</evidence>
<evidence type="ECO:0000256" key="4">
    <source>
        <dbReference type="ARBA" id="ARBA00023054"/>
    </source>
</evidence>
<evidence type="ECO:0000313" key="9">
    <source>
        <dbReference type="EMBL" id="RPA80637.1"/>
    </source>
</evidence>
<evidence type="ECO:0000313" key="10">
    <source>
        <dbReference type="Proteomes" id="UP000275078"/>
    </source>
</evidence>
<evidence type="ECO:0000259" key="8">
    <source>
        <dbReference type="SMART" id="SM01156"/>
    </source>
</evidence>
<dbReference type="FunFam" id="1.25.10.10:FF:001136">
    <property type="entry name" value="Beta-catenin-like protein 1"/>
    <property type="match status" value="1"/>
</dbReference>
<reference evidence="9 10" key="1">
    <citation type="journal article" date="2018" name="Nat. Ecol. Evol.">
        <title>Pezizomycetes genomes reveal the molecular basis of ectomycorrhizal truffle lifestyle.</title>
        <authorList>
            <person name="Murat C."/>
            <person name="Payen T."/>
            <person name="Noel B."/>
            <person name="Kuo A."/>
            <person name="Morin E."/>
            <person name="Chen J."/>
            <person name="Kohler A."/>
            <person name="Krizsan K."/>
            <person name="Balestrini R."/>
            <person name="Da Silva C."/>
            <person name="Montanini B."/>
            <person name="Hainaut M."/>
            <person name="Levati E."/>
            <person name="Barry K.W."/>
            <person name="Belfiori B."/>
            <person name="Cichocki N."/>
            <person name="Clum A."/>
            <person name="Dockter R.B."/>
            <person name="Fauchery L."/>
            <person name="Guy J."/>
            <person name="Iotti M."/>
            <person name="Le Tacon F."/>
            <person name="Lindquist E.A."/>
            <person name="Lipzen A."/>
            <person name="Malagnac F."/>
            <person name="Mello A."/>
            <person name="Molinier V."/>
            <person name="Miyauchi S."/>
            <person name="Poulain J."/>
            <person name="Riccioni C."/>
            <person name="Rubini A."/>
            <person name="Sitrit Y."/>
            <person name="Splivallo R."/>
            <person name="Traeger S."/>
            <person name="Wang M."/>
            <person name="Zifcakova L."/>
            <person name="Wipf D."/>
            <person name="Zambonelli A."/>
            <person name="Paolocci F."/>
            <person name="Nowrousian M."/>
            <person name="Ottonello S."/>
            <person name="Baldrian P."/>
            <person name="Spatafora J.W."/>
            <person name="Henrissat B."/>
            <person name="Nagy L.G."/>
            <person name="Aury J.M."/>
            <person name="Wincker P."/>
            <person name="Grigoriev I.V."/>
            <person name="Bonfante P."/>
            <person name="Martin F.M."/>
        </authorList>
    </citation>
    <scope>NUCLEOTIDE SEQUENCE [LARGE SCALE GENOMIC DNA]</scope>
    <source>
        <strain evidence="9 10">RN42</strain>
    </source>
</reference>
<keyword evidence="4 6" id="KW-0175">Coiled coil</keyword>
<protein>
    <submittedName>
        <fullName evidence="9">DUF1716-domain-containing protein</fullName>
    </submittedName>
</protein>
<comment type="subcellular location">
    <subcellularLocation>
        <location evidence="1">Nucleus</location>
    </subcellularLocation>
</comment>
<dbReference type="Pfam" id="PF08216">
    <property type="entry name" value="CTNNBL"/>
    <property type="match status" value="1"/>
</dbReference>
<evidence type="ECO:0000256" key="3">
    <source>
        <dbReference type="ARBA" id="ARBA00022737"/>
    </source>
</evidence>
<keyword evidence="5" id="KW-0539">Nucleus</keyword>
<gene>
    <name evidence="9" type="ORF">BJ508DRAFT_415305</name>
</gene>
<keyword evidence="10" id="KW-1185">Reference proteome</keyword>
<dbReference type="InterPro" id="IPR039678">
    <property type="entry name" value="CTNNBL1"/>
</dbReference>
<dbReference type="InterPro" id="IPR016024">
    <property type="entry name" value="ARM-type_fold"/>
</dbReference>
<name>A0A3N4I5A1_ASCIM</name>
<feature type="coiled-coil region" evidence="6">
    <location>
        <begin position="530"/>
        <end position="567"/>
    </location>
</feature>